<dbReference type="PROSITE" id="PS50102">
    <property type="entry name" value="RRM"/>
    <property type="match status" value="4"/>
</dbReference>
<evidence type="ECO:0000256" key="1">
    <source>
        <dbReference type="ARBA" id="ARBA00022553"/>
    </source>
</evidence>
<keyword evidence="4 7" id="KW-0694">RNA-binding</keyword>
<dbReference type="InterPro" id="IPR035979">
    <property type="entry name" value="RBD_domain_sf"/>
</dbReference>
<keyword evidence="3" id="KW-0677">Repeat</keyword>
<dbReference type="SUPFAM" id="SSF54928">
    <property type="entry name" value="RNA-binding domain, RBD"/>
    <property type="match status" value="3"/>
</dbReference>
<dbReference type="AlphaFoldDB" id="A0AAU9YXK0"/>
<evidence type="ECO:0000256" key="2">
    <source>
        <dbReference type="ARBA" id="ARBA00022664"/>
    </source>
</evidence>
<dbReference type="GO" id="GO:0008380">
    <property type="term" value="P:RNA splicing"/>
    <property type="evidence" value="ECO:0007669"/>
    <property type="project" value="UniProtKB-KW"/>
</dbReference>
<dbReference type="EMBL" id="CALSGD010000695">
    <property type="protein sequence ID" value="CAH6779986.1"/>
    <property type="molecule type" value="Genomic_DNA"/>
</dbReference>
<dbReference type="Proteomes" id="UP001152836">
    <property type="component" value="Unassembled WGS sequence"/>
</dbReference>
<name>A0AAU9YXK0_PHORO</name>
<feature type="compositionally biased region" description="Polar residues" evidence="8">
    <location>
        <begin position="157"/>
        <end position="178"/>
    </location>
</feature>
<evidence type="ECO:0000259" key="9">
    <source>
        <dbReference type="PROSITE" id="PS50102"/>
    </source>
</evidence>
<comment type="caution">
    <text evidence="10">The sequence shown here is derived from an EMBL/GenBank/DDBJ whole genome shotgun (WGS) entry which is preliminary data.</text>
</comment>
<dbReference type="GO" id="GO:0003723">
    <property type="term" value="F:RNA binding"/>
    <property type="evidence" value="ECO:0007669"/>
    <property type="project" value="UniProtKB-UniRule"/>
</dbReference>
<dbReference type="Pfam" id="PF13893">
    <property type="entry name" value="RRM_5"/>
    <property type="match status" value="1"/>
</dbReference>
<accession>A0AAU9YXK0</accession>
<dbReference type="InterPro" id="IPR012677">
    <property type="entry name" value="Nucleotide-bd_a/b_plait_sf"/>
</dbReference>
<evidence type="ECO:0000313" key="11">
    <source>
        <dbReference type="Proteomes" id="UP001152836"/>
    </source>
</evidence>
<evidence type="ECO:0000256" key="6">
    <source>
        <dbReference type="ARBA" id="ARBA00023187"/>
    </source>
</evidence>
<dbReference type="Pfam" id="PF11835">
    <property type="entry name" value="RRM_8"/>
    <property type="match status" value="1"/>
</dbReference>
<dbReference type="Gene3D" id="3.30.70.330">
    <property type="match status" value="4"/>
</dbReference>
<keyword evidence="1" id="KW-0597">Phosphoprotein</keyword>
<dbReference type="FunFam" id="3.30.70.330:FF:000032">
    <property type="entry name" value="Polypyrimidine tract-binding protein 2 isoform 1"/>
    <property type="match status" value="1"/>
</dbReference>
<protein>
    <submittedName>
        <fullName evidence="10">Smptb protein</fullName>
    </submittedName>
</protein>
<keyword evidence="6" id="KW-0508">mRNA splicing</keyword>
<reference evidence="10" key="1">
    <citation type="submission" date="2022-06" db="EMBL/GenBank/DDBJ databases">
        <authorList>
            <person name="Andreotti S."/>
            <person name="Wyler E."/>
        </authorList>
    </citation>
    <scope>NUCLEOTIDE SEQUENCE</scope>
</reference>
<evidence type="ECO:0000256" key="8">
    <source>
        <dbReference type="SAM" id="MobiDB-lite"/>
    </source>
</evidence>
<organism evidence="10 11">
    <name type="scientific">Phodopus roborovskii</name>
    <name type="common">Roborovski's desert hamster</name>
    <name type="synonym">Cricetulus roborovskii</name>
    <dbReference type="NCBI Taxonomy" id="109678"/>
    <lineage>
        <taxon>Eukaryota</taxon>
        <taxon>Metazoa</taxon>
        <taxon>Chordata</taxon>
        <taxon>Craniata</taxon>
        <taxon>Vertebrata</taxon>
        <taxon>Euteleostomi</taxon>
        <taxon>Mammalia</taxon>
        <taxon>Eutheria</taxon>
        <taxon>Euarchontoglires</taxon>
        <taxon>Glires</taxon>
        <taxon>Rodentia</taxon>
        <taxon>Myomorpha</taxon>
        <taxon>Muroidea</taxon>
        <taxon>Cricetidae</taxon>
        <taxon>Cricetinae</taxon>
        <taxon>Phodopus</taxon>
    </lineage>
</organism>
<feature type="compositionally biased region" description="Polar residues" evidence="8">
    <location>
        <begin position="1"/>
        <end position="11"/>
    </location>
</feature>
<keyword evidence="5" id="KW-0007">Acetylation</keyword>
<feature type="domain" description="RRM" evidence="9">
    <location>
        <begin position="206"/>
        <end position="282"/>
    </location>
</feature>
<sequence length="582" mass="63078">MSNNLPQASKGNDSKRFKMDSRRTEGPSRVIHIHRLPGSVTESEVLSLALPFGKVSNLLFLKGKNQAFMEMNTEEASNTMVNYYTWVTPMLRGQPVHVQFSRYKELKVSRSRSQLGGPGQAGVSGQVEVPGQVDASIQADASSQLNDPSQVVAHPCQASTSRQVGAQPALSASETSDGAGNVASATPAAAAAVDTEMVVARHSPVLRILVENYFYHVTLEVLHQLFSRFGTVLKIIIYTKNSRFQVLLQYAHPLSAQRAKLFLDGQNIYDACCTLRIAFSGLTDLTVKYNNDKSRDYTRPDLPSGDSQPLPAQNTTTAFGAPVVISASPYASPGVPHHFAIPQATGLALPGVCRALAPLTVPEAAVAVATAGAERSVVTSGSPSVANAVLLVANLNPEKVTPQSLFILFGAYGNVQRVKILYNRKENALVQMADGSQAELALKHLNGHKLHGKSLCIMPSKHQSVKLPREGKEDQGLTKDYVNSPLHRFKKPGSKNFQNIFPPSATLHLSNLPTSVLEEGLKRLFSSNGRSVKAFKFFPKDRKMALIRMGSVEEAIQALVDLHGHALVPNQHLRVSFSRITI</sequence>
<evidence type="ECO:0000256" key="3">
    <source>
        <dbReference type="ARBA" id="ARBA00022737"/>
    </source>
</evidence>
<dbReference type="InterPro" id="IPR006536">
    <property type="entry name" value="HnRNP-L/PTB"/>
</dbReference>
<gene>
    <name evidence="10" type="primary">Smptb</name>
    <name evidence="10" type="ORF">PHOROB_LOCUS3427</name>
</gene>
<feature type="region of interest" description="Disordered" evidence="8">
    <location>
        <begin position="1"/>
        <end position="26"/>
    </location>
</feature>
<keyword evidence="2" id="KW-0507">mRNA processing</keyword>
<dbReference type="InterPro" id="IPR021790">
    <property type="entry name" value="PTBP1-like_RRM2"/>
</dbReference>
<dbReference type="NCBIfam" id="TIGR01649">
    <property type="entry name" value="hnRNP-L_PTB"/>
    <property type="match status" value="1"/>
</dbReference>
<dbReference type="InterPro" id="IPR000504">
    <property type="entry name" value="RRM_dom"/>
</dbReference>
<feature type="domain" description="RRM" evidence="9">
    <location>
        <begin position="505"/>
        <end position="580"/>
    </location>
</feature>
<dbReference type="SMART" id="SM00360">
    <property type="entry name" value="RRM"/>
    <property type="match status" value="4"/>
</dbReference>
<dbReference type="Pfam" id="PF00076">
    <property type="entry name" value="RRM_1"/>
    <property type="match status" value="1"/>
</dbReference>
<feature type="compositionally biased region" description="Basic and acidic residues" evidence="8">
    <location>
        <begin position="12"/>
        <end position="26"/>
    </location>
</feature>
<evidence type="ECO:0000256" key="4">
    <source>
        <dbReference type="ARBA" id="ARBA00022884"/>
    </source>
</evidence>
<evidence type="ECO:0000256" key="7">
    <source>
        <dbReference type="PROSITE-ProRule" id="PRU00176"/>
    </source>
</evidence>
<dbReference type="GO" id="GO:0005634">
    <property type="term" value="C:nucleus"/>
    <property type="evidence" value="ECO:0007669"/>
    <property type="project" value="InterPro"/>
</dbReference>
<dbReference type="GO" id="GO:0006397">
    <property type="term" value="P:mRNA processing"/>
    <property type="evidence" value="ECO:0007669"/>
    <property type="project" value="UniProtKB-KW"/>
</dbReference>
<feature type="region of interest" description="Disordered" evidence="8">
    <location>
        <begin position="156"/>
        <end position="181"/>
    </location>
</feature>
<dbReference type="FunFam" id="3.30.70.330:FF:000341">
    <property type="entry name" value="Hephaestus, isoform C"/>
    <property type="match status" value="1"/>
</dbReference>
<evidence type="ECO:0000313" key="10">
    <source>
        <dbReference type="EMBL" id="CAH6779986.1"/>
    </source>
</evidence>
<evidence type="ECO:0000256" key="5">
    <source>
        <dbReference type="ARBA" id="ARBA00022990"/>
    </source>
</evidence>
<keyword evidence="11" id="KW-1185">Reference proteome</keyword>
<proteinExistence type="predicted"/>
<feature type="domain" description="RRM" evidence="9">
    <location>
        <begin position="29"/>
        <end position="113"/>
    </location>
</feature>
<dbReference type="CDD" id="cd12693">
    <property type="entry name" value="RRM2_PTBP1_like"/>
    <property type="match status" value="1"/>
</dbReference>
<dbReference type="PANTHER" id="PTHR15592">
    <property type="entry name" value="MATRIN 3/NUCLEAR PROTEIN 220-RELATED"/>
    <property type="match status" value="1"/>
</dbReference>
<feature type="domain" description="RRM" evidence="9">
    <location>
        <begin position="388"/>
        <end position="462"/>
    </location>
</feature>
<dbReference type="FunFam" id="3.30.70.330:FF:000018">
    <property type="entry name" value="Polypyrimidine tract-binding protein 2 isoform 1"/>
    <property type="match status" value="1"/>
</dbReference>
<dbReference type="FunFam" id="3.30.70.330:FF:000036">
    <property type="entry name" value="polypyrimidine tract-binding protein 1 isoform X2"/>
    <property type="match status" value="1"/>
</dbReference>